<dbReference type="AlphaFoldDB" id="A0A2H3BX80"/>
<protein>
    <submittedName>
        <fullName evidence="1">Uncharacterized protein</fullName>
    </submittedName>
</protein>
<proteinExistence type="predicted"/>
<accession>A0A2H3BX80</accession>
<organism evidence="1 2">
    <name type="scientific">Armillaria solidipes</name>
    <dbReference type="NCBI Taxonomy" id="1076256"/>
    <lineage>
        <taxon>Eukaryota</taxon>
        <taxon>Fungi</taxon>
        <taxon>Dikarya</taxon>
        <taxon>Basidiomycota</taxon>
        <taxon>Agaricomycotina</taxon>
        <taxon>Agaricomycetes</taxon>
        <taxon>Agaricomycetidae</taxon>
        <taxon>Agaricales</taxon>
        <taxon>Marasmiineae</taxon>
        <taxon>Physalacriaceae</taxon>
        <taxon>Armillaria</taxon>
    </lineage>
</organism>
<keyword evidence="2" id="KW-1185">Reference proteome</keyword>
<reference evidence="2" key="1">
    <citation type="journal article" date="2017" name="Nat. Ecol. Evol.">
        <title>Genome expansion and lineage-specific genetic innovations in the forest pathogenic fungi Armillaria.</title>
        <authorList>
            <person name="Sipos G."/>
            <person name="Prasanna A.N."/>
            <person name="Walter M.C."/>
            <person name="O'Connor E."/>
            <person name="Balint B."/>
            <person name="Krizsan K."/>
            <person name="Kiss B."/>
            <person name="Hess J."/>
            <person name="Varga T."/>
            <person name="Slot J."/>
            <person name="Riley R."/>
            <person name="Boka B."/>
            <person name="Rigling D."/>
            <person name="Barry K."/>
            <person name="Lee J."/>
            <person name="Mihaltcheva S."/>
            <person name="LaButti K."/>
            <person name="Lipzen A."/>
            <person name="Waldron R."/>
            <person name="Moloney N.M."/>
            <person name="Sperisen C."/>
            <person name="Kredics L."/>
            <person name="Vagvoelgyi C."/>
            <person name="Patrignani A."/>
            <person name="Fitzpatrick D."/>
            <person name="Nagy I."/>
            <person name="Doyle S."/>
            <person name="Anderson J.B."/>
            <person name="Grigoriev I.V."/>
            <person name="Gueldener U."/>
            <person name="Muensterkoetter M."/>
            <person name="Nagy L.G."/>
        </authorList>
    </citation>
    <scope>NUCLEOTIDE SEQUENCE [LARGE SCALE GENOMIC DNA]</scope>
    <source>
        <strain evidence="2">28-4</strain>
    </source>
</reference>
<sequence length="85" mass="9628">MCLNITQSSFFIHDFHYLQSVWAGAAGIAVINAGTLVNRLQCWRLNGQCGFQKIISVDLVFRINLEEGCFCLMHFIQTNVCPIFT</sequence>
<gene>
    <name evidence="1" type="ORF">ARMSODRAFT_296025</name>
</gene>
<evidence type="ECO:0000313" key="2">
    <source>
        <dbReference type="Proteomes" id="UP000218334"/>
    </source>
</evidence>
<evidence type="ECO:0000313" key="1">
    <source>
        <dbReference type="EMBL" id="PBK67656.1"/>
    </source>
</evidence>
<name>A0A2H3BX80_9AGAR</name>
<dbReference type="Proteomes" id="UP000218334">
    <property type="component" value="Unassembled WGS sequence"/>
</dbReference>
<dbReference type="EMBL" id="KZ293435">
    <property type="protein sequence ID" value="PBK67656.1"/>
    <property type="molecule type" value="Genomic_DNA"/>
</dbReference>